<dbReference type="RefSeq" id="WP_323467908.1">
    <property type="nucleotide sequence ID" value="NZ_JAWJAY010000405.1"/>
</dbReference>
<dbReference type="Gene3D" id="3.40.50.300">
    <property type="entry name" value="P-loop containing nucleotide triphosphate hydrolases"/>
    <property type="match status" value="1"/>
</dbReference>
<dbReference type="GO" id="GO:0005524">
    <property type="term" value="F:ATP binding"/>
    <property type="evidence" value="ECO:0007669"/>
    <property type="project" value="UniProtKB-KW"/>
</dbReference>
<comment type="caution">
    <text evidence="2">The sequence shown here is derived from an EMBL/GenBank/DDBJ whole genome shotgun (WGS) entry which is preliminary data.</text>
</comment>
<sequence length="97" mass="10840">VENITKIYGEKQLFQEISFTIAEKERIGLIGINGTGKSSLLKIVAGIDQPDAGMINAGKDYSIAYLQQHPEFDADRTVLEQVFHGDAPILQLMREYE</sequence>
<dbReference type="InterPro" id="IPR027417">
    <property type="entry name" value="P-loop_NTPase"/>
</dbReference>
<feature type="non-terminal residue" evidence="2">
    <location>
        <position position="97"/>
    </location>
</feature>
<reference evidence="2" key="1">
    <citation type="submission" date="2023-10" db="EMBL/GenBank/DDBJ databases">
        <title>Screening of Alkalihalophilus pseudofirmusBZ-TG-HK211 and Its Alleviation of Salt Stress on Rapeseed Growth.</title>
        <authorList>
            <person name="Zhao B."/>
            <person name="Guo T."/>
        </authorList>
    </citation>
    <scope>NUCLEOTIDE SEQUENCE</scope>
    <source>
        <strain evidence="2">BZ-TG-HK211</strain>
    </source>
</reference>
<keyword evidence="2" id="KW-0547">Nucleotide-binding</keyword>
<feature type="domain" description="ABC transporter" evidence="1">
    <location>
        <begin position="15"/>
        <end position="81"/>
    </location>
</feature>
<name>A0AAJ2NSD9_ALKPS</name>
<evidence type="ECO:0000259" key="1">
    <source>
        <dbReference type="Pfam" id="PF00005"/>
    </source>
</evidence>
<dbReference type="SUPFAM" id="SSF52540">
    <property type="entry name" value="P-loop containing nucleoside triphosphate hydrolases"/>
    <property type="match status" value="1"/>
</dbReference>
<dbReference type="PANTHER" id="PTHR42855">
    <property type="entry name" value="ABC TRANSPORTER ATP-BINDING SUBUNIT"/>
    <property type="match status" value="1"/>
</dbReference>
<organism evidence="2 3">
    <name type="scientific">Alkalihalophilus pseudofirmus</name>
    <name type="common">Bacillus pseudofirmus</name>
    <dbReference type="NCBI Taxonomy" id="79885"/>
    <lineage>
        <taxon>Bacteria</taxon>
        <taxon>Bacillati</taxon>
        <taxon>Bacillota</taxon>
        <taxon>Bacilli</taxon>
        <taxon>Bacillales</taxon>
        <taxon>Bacillaceae</taxon>
        <taxon>Alkalihalophilus</taxon>
    </lineage>
</organism>
<proteinExistence type="predicted"/>
<evidence type="ECO:0000313" key="2">
    <source>
        <dbReference type="EMBL" id="MDV2887735.1"/>
    </source>
</evidence>
<dbReference type="EMBL" id="JAWJAY010000405">
    <property type="protein sequence ID" value="MDV2887735.1"/>
    <property type="molecule type" value="Genomic_DNA"/>
</dbReference>
<feature type="non-terminal residue" evidence="2">
    <location>
        <position position="1"/>
    </location>
</feature>
<dbReference type="GO" id="GO:0016887">
    <property type="term" value="F:ATP hydrolysis activity"/>
    <property type="evidence" value="ECO:0007669"/>
    <property type="project" value="InterPro"/>
</dbReference>
<evidence type="ECO:0000313" key="3">
    <source>
        <dbReference type="Proteomes" id="UP001285636"/>
    </source>
</evidence>
<dbReference type="AlphaFoldDB" id="A0AAJ2NSD9"/>
<accession>A0AAJ2NSD9</accession>
<dbReference type="InterPro" id="IPR003439">
    <property type="entry name" value="ABC_transporter-like_ATP-bd"/>
</dbReference>
<dbReference type="Pfam" id="PF00005">
    <property type="entry name" value="ABC_tran"/>
    <property type="match status" value="1"/>
</dbReference>
<protein>
    <submittedName>
        <fullName evidence="2">ATP-binding cassette domain-containing protein</fullName>
    </submittedName>
</protein>
<dbReference type="PANTHER" id="PTHR42855:SF1">
    <property type="entry name" value="ABC TRANSPORTER DOMAIN-CONTAINING PROTEIN"/>
    <property type="match status" value="1"/>
</dbReference>
<keyword evidence="2" id="KW-0067">ATP-binding</keyword>
<dbReference type="Proteomes" id="UP001285636">
    <property type="component" value="Unassembled WGS sequence"/>
</dbReference>
<dbReference type="InterPro" id="IPR051309">
    <property type="entry name" value="ABCF_ATPase"/>
</dbReference>
<gene>
    <name evidence="2" type="ORF">RYX45_21440</name>
</gene>